<dbReference type="Pfam" id="PF02311">
    <property type="entry name" value="AraC_binding"/>
    <property type="match status" value="1"/>
</dbReference>
<dbReference type="SMART" id="SM00342">
    <property type="entry name" value="HTH_ARAC"/>
    <property type="match status" value="1"/>
</dbReference>
<sequence length="289" mass="33553">MATSNYNPYTRRQTMIASDYEIYRYRSTYMNEVELHHHDFYEVYLLLRGRVEYIVENQIYRMRPGDWMLTSPLELHQARIVTDADAYERFVLWIARPYLERLSTPRTSLTRCFDTSVATHTNLLRVGGAQGAQMRASIERLCGLRNSKDYGSDLLAQSALVELMIGLNRAAEERGDSRPVGTSDQVVDAVLHYINEHYSETLTLDQLAEKFFISKYHLLRKFDAQVGTTVHRYILQKRLLNAKQLLAGGVPPNEVCQYCGFGDYANFYRAFKAEYNQTPRQYIQTVRGN</sequence>
<dbReference type="EMBL" id="DYVE01000232">
    <property type="protein sequence ID" value="HJG28762.1"/>
    <property type="molecule type" value="Genomic_DNA"/>
</dbReference>
<dbReference type="InterPro" id="IPR003313">
    <property type="entry name" value="AraC-bd"/>
</dbReference>
<protein>
    <submittedName>
        <fullName evidence="5">AraC family transcriptional regulator</fullName>
    </submittedName>
</protein>
<organism evidence="5 6">
    <name type="scientific">Subdoligranulum variabile</name>
    <dbReference type="NCBI Taxonomy" id="214851"/>
    <lineage>
        <taxon>Bacteria</taxon>
        <taxon>Bacillati</taxon>
        <taxon>Bacillota</taxon>
        <taxon>Clostridia</taxon>
        <taxon>Eubacteriales</taxon>
        <taxon>Oscillospiraceae</taxon>
        <taxon>Subdoligranulum</taxon>
    </lineage>
</organism>
<dbReference type="GO" id="GO:0003700">
    <property type="term" value="F:DNA-binding transcription factor activity"/>
    <property type="evidence" value="ECO:0007669"/>
    <property type="project" value="InterPro"/>
</dbReference>
<evidence type="ECO:0000256" key="3">
    <source>
        <dbReference type="ARBA" id="ARBA00023163"/>
    </source>
</evidence>
<evidence type="ECO:0000256" key="1">
    <source>
        <dbReference type="ARBA" id="ARBA00023015"/>
    </source>
</evidence>
<keyword evidence="2" id="KW-0238">DNA-binding</keyword>
<keyword evidence="1" id="KW-0805">Transcription regulation</keyword>
<dbReference type="Gene3D" id="2.60.120.10">
    <property type="entry name" value="Jelly Rolls"/>
    <property type="match status" value="1"/>
</dbReference>
<dbReference type="InterPro" id="IPR018060">
    <property type="entry name" value="HTH_AraC"/>
</dbReference>
<gene>
    <name evidence="5" type="ORF">K8V20_09005</name>
</gene>
<dbReference type="PROSITE" id="PS01124">
    <property type="entry name" value="HTH_ARAC_FAMILY_2"/>
    <property type="match status" value="1"/>
</dbReference>
<feature type="domain" description="HTH araC/xylS-type" evidence="4">
    <location>
        <begin position="188"/>
        <end position="285"/>
    </location>
</feature>
<name>A0A921IMW6_9FIRM</name>
<reference evidence="5" key="1">
    <citation type="journal article" date="2021" name="PeerJ">
        <title>Extensive microbial diversity within the chicken gut microbiome revealed by metagenomics and culture.</title>
        <authorList>
            <person name="Gilroy R."/>
            <person name="Ravi A."/>
            <person name="Getino M."/>
            <person name="Pursley I."/>
            <person name="Horton D.L."/>
            <person name="Alikhan N.F."/>
            <person name="Baker D."/>
            <person name="Gharbi K."/>
            <person name="Hall N."/>
            <person name="Watson M."/>
            <person name="Adriaenssens E.M."/>
            <person name="Foster-Nyarko E."/>
            <person name="Jarju S."/>
            <person name="Secka A."/>
            <person name="Antonio M."/>
            <person name="Oren A."/>
            <person name="Chaudhuri R.R."/>
            <person name="La Ragione R."/>
            <person name="Hildebrand F."/>
            <person name="Pallen M.J."/>
        </authorList>
    </citation>
    <scope>NUCLEOTIDE SEQUENCE</scope>
    <source>
        <strain evidence="5">ChiBcec21-2208</strain>
    </source>
</reference>
<reference evidence="5" key="2">
    <citation type="submission" date="2021-09" db="EMBL/GenBank/DDBJ databases">
        <authorList>
            <person name="Gilroy R."/>
        </authorList>
    </citation>
    <scope>NUCLEOTIDE SEQUENCE</scope>
    <source>
        <strain evidence="5">ChiBcec21-2208</strain>
    </source>
</reference>
<evidence type="ECO:0000313" key="6">
    <source>
        <dbReference type="Proteomes" id="UP000782880"/>
    </source>
</evidence>
<dbReference type="AlphaFoldDB" id="A0A921IMW6"/>
<proteinExistence type="predicted"/>
<dbReference type="GO" id="GO:0043565">
    <property type="term" value="F:sequence-specific DNA binding"/>
    <property type="evidence" value="ECO:0007669"/>
    <property type="project" value="InterPro"/>
</dbReference>
<dbReference type="SUPFAM" id="SSF51215">
    <property type="entry name" value="Regulatory protein AraC"/>
    <property type="match status" value="1"/>
</dbReference>
<evidence type="ECO:0000259" key="4">
    <source>
        <dbReference type="PROSITE" id="PS01124"/>
    </source>
</evidence>
<dbReference type="Pfam" id="PF12833">
    <property type="entry name" value="HTH_18"/>
    <property type="match status" value="1"/>
</dbReference>
<comment type="caution">
    <text evidence="5">The sequence shown here is derived from an EMBL/GenBank/DDBJ whole genome shotgun (WGS) entry which is preliminary data.</text>
</comment>
<keyword evidence="3" id="KW-0804">Transcription</keyword>
<accession>A0A921IMW6</accession>
<dbReference type="SUPFAM" id="SSF46689">
    <property type="entry name" value="Homeodomain-like"/>
    <property type="match status" value="2"/>
</dbReference>
<evidence type="ECO:0000313" key="5">
    <source>
        <dbReference type="EMBL" id="HJG28762.1"/>
    </source>
</evidence>
<dbReference type="InterPro" id="IPR014710">
    <property type="entry name" value="RmlC-like_jellyroll"/>
</dbReference>
<dbReference type="InterPro" id="IPR050204">
    <property type="entry name" value="AraC_XylS_family_regulators"/>
</dbReference>
<evidence type="ECO:0000256" key="2">
    <source>
        <dbReference type="ARBA" id="ARBA00023125"/>
    </source>
</evidence>
<dbReference type="PANTHER" id="PTHR46796">
    <property type="entry name" value="HTH-TYPE TRANSCRIPTIONAL ACTIVATOR RHAS-RELATED"/>
    <property type="match status" value="1"/>
</dbReference>
<dbReference type="Proteomes" id="UP000782880">
    <property type="component" value="Unassembled WGS sequence"/>
</dbReference>
<dbReference type="InterPro" id="IPR009057">
    <property type="entry name" value="Homeodomain-like_sf"/>
</dbReference>
<dbReference type="Gene3D" id="1.10.10.60">
    <property type="entry name" value="Homeodomain-like"/>
    <property type="match status" value="2"/>
</dbReference>
<dbReference type="InterPro" id="IPR037923">
    <property type="entry name" value="HTH-like"/>
</dbReference>